<evidence type="ECO:0000256" key="2">
    <source>
        <dbReference type="SAM" id="MobiDB-lite"/>
    </source>
</evidence>
<evidence type="ECO:0000313" key="3">
    <source>
        <dbReference type="EMBL" id="CAL4093896.1"/>
    </source>
</evidence>
<feature type="region of interest" description="Disordered" evidence="2">
    <location>
        <begin position="638"/>
        <end position="657"/>
    </location>
</feature>
<feature type="compositionally biased region" description="Basic and acidic residues" evidence="2">
    <location>
        <begin position="189"/>
        <end position="210"/>
    </location>
</feature>
<feature type="compositionally biased region" description="Basic and acidic residues" evidence="2">
    <location>
        <begin position="266"/>
        <end position="284"/>
    </location>
</feature>
<keyword evidence="1" id="KW-0175">Coiled coil</keyword>
<evidence type="ECO:0000313" key="4">
    <source>
        <dbReference type="Proteomes" id="UP001497623"/>
    </source>
</evidence>
<feature type="region of interest" description="Disordered" evidence="2">
    <location>
        <begin position="98"/>
        <end position="369"/>
    </location>
</feature>
<feature type="region of interest" description="Disordered" evidence="2">
    <location>
        <begin position="779"/>
        <end position="822"/>
    </location>
</feature>
<accession>A0AAV2QQI1</accession>
<proteinExistence type="predicted"/>
<feature type="compositionally biased region" description="Basic and acidic residues" evidence="2">
    <location>
        <begin position="132"/>
        <end position="156"/>
    </location>
</feature>
<feature type="compositionally biased region" description="Low complexity" evidence="2">
    <location>
        <begin position="648"/>
        <end position="657"/>
    </location>
</feature>
<gene>
    <name evidence="3" type="ORF">MNOR_LOCUS15001</name>
</gene>
<feature type="compositionally biased region" description="Low complexity" evidence="2">
    <location>
        <begin position="321"/>
        <end position="350"/>
    </location>
</feature>
<feature type="compositionally biased region" description="Basic and acidic residues" evidence="2">
    <location>
        <begin position="299"/>
        <end position="320"/>
    </location>
</feature>
<feature type="compositionally biased region" description="Polar residues" evidence="2">
    <location>
        <begin position="563"/>
        <end position="579"/>
    </location>
</feature>
<dbReference type="AlphaFoldDB" id="A0AAV2QQI1"/>
<feature type="coiled-coil region" evidence="1">
    <location>
        <begin position="676"/>
        <end position="724"/>
    </location>
</feature>
<evidence type="ECO:0000256" key="1">
    <source>
        <dbReference type="SAM" id="Coils"/>
    </source>
</evidence>
<dbReference type="Proteomes" id="UP001497623">
    <property type="component" value="Unassembled WGS sequence"/>
</dbReference>
<name>A0AAV2QQI1_MEGNR</name>
<sequence length="822" mass="93092">FRFAMSCLRFAEQTWPELLSEGCKDYTPEASHLFPMITVKRLTQKEIDKALKGIHPVPTGKEAITIIGNNLRRSLNENNENHLNDEADIPAVARTSLHNTDEMPDDPFIEPSDIDNIDSDGSDLPDLSNPAGKKERKSEKKEKKSDKKHFNDQDKREKKHKTSGKVDKIRIDENGKSEKRSNEMMNFNDKYKGEKKNKTDENVRPEKKSNEMIISNDQYKGEKKHKSSDISKSEKKSNEIIKSKDGEKYNDRNKINHKDRMKNRKSSSDKRESDIDRKEKDKTQSKISENKNQSYSSTKQREKEKVNSLDDLRKSDKNSSDKISNIKSNSSSKDLSSSSTKSSTLNTSDKSVTENSSSKVNSCSAPSAKPNLLSFLAKTREVKKQQSLTQEQNVLSDDQFKTPVFIKSEPEEIPNQSESVTFQAPPGYNKTSSISVPTISAPLPKGKTNSQMLSIAELPDDGDFDSHIDSDQETVTFGDTPEKTIDEEINKKENRNSTKKELKKGFDSIEKRRISDISEDKDRNKRKRDSSNIKENKRWKGCDSDKKDERHEDIKDREDSKSEAQSSHVVSRNNPSQKLLTDAASKLKPEVKKVLEKEGTNLPPFAAIPTREAEKPACRPTVFKPLSVASAATPIVSSPVTNPVIRPSAATSETAKSASSSIKIIGIKIAEMFKSISKKRTTESKLKNEREEIKRKILQIESQIQEVQREEEKNMSEIDYLQRQLLEDNDEDKLDEILQRLDVVTASHEKTEKKINLEEDKRKLVAEISTIEKNLQNTEAMRKLDESEMASLRASLSKSRLNEGSSSPRPEEVITNNSQQVG</sequence>
<feature type="compositionally biased region" description="Basic and acidic residues" evidence="2">
    <location>
        <begin position="227"/>
        <end position="258"/>
    </location>
</feature>
<feature type="compositionally biased region" description="Low complexity" evidence="2">
    <location>
        <begin position="790"/>
        <end position="799"/>
    </location>
</feature>
<protein>
    <submittedName>
        <fullName evidence="3">Uncharacterized protein</fullName>
    </submittedName>
</protein>
<feature type="compositionally biased region" description="Basic and acidic residues" evidence="2">
    <location>
        <begin position="164"/>
        <end position="182"/>
    </location>
</feature>
<organism evidence="3 4">
    <name type="scientific">Meganyctiphanes norvegica</name>
    <name type="common">Northern krill</name>
    <name type="synonym">Thysanopoda norvegica</name>
    <dbReference type="NCBI Taxonomy" id="48144"/>
    <lineage>
        <taxon>Eukaryota</taxon>
        <taxon>Metazoa</taxon>
        <taxon>Ecdysozoa</taxon>
        <taxon>Arthropoda</taxon>
        <taxon>Crustacea</taxon>
        <taxon>Multicrustacea</taxon>
        <taxon>Malacostraca</taxon>
        <taxon>Eumalacostraca</taxon>
        <taxon>Eucarida</taxon>
        <taxon>Euphausiacea</taxon>
        <taxon>Euphausiidae</taxon>
        <taxon>Meganyctiphanes</taxon>
    </lineage>
</organism>
<feature type="compositionally biased region" description="Basic and acidic residues" evidence="2">
    <location>
        <begin position="480"/>
        <end position="562"/>
    </location>
</feature>
<feature type="compositionally biased region" description="Acidic residues" evidence="2">
    <location>
        <begin position="102"/>
        <end position="123"/>
    </location>
</feature>
<feature type="compositionally biased region" description="Polar residues" evidence="2">
    <location>
        <begin position="429"/>
        <end position="438"/>
    </location>
</feature>
<reference evidence="3 4" key="1">
    <citation type="submission" date="2024-05" db="EMBL/GenBank/DDBJ databases">
        <authorList>
            <person name="Wallberg A."/>
        </authorList>
    </citation>
    <scope>NUCLEOTIDE SEQUENCE [LARGE SCALE GENOMIC DNA]</scope>
</reference>
<feature type="region of interest" description="Disordered" evidence="2">
    <location>
        <begin position="410"/>
        <end position="585"/>
    </location>
</feature>
<feature type="non-terminal residue" evidence="3">
    <location>
        <position position="1"/>
    </location>
</feature>
<dbReference type="EMBL" id="CAXKWB010009212">
    <property type="protein sequence ID" value="CAL4093896.1"/>
    <property type="molecule type" value="Genomic_DNA"/>
</dbReference>
<feature type="compositionally biased region" description="Polar residues" evidence="2">
    <location>
        <begin position="285"/>
        <end position="298"/>
    </location>
</feature>
<feature type="compositionally biased region" description="Polar residues" evidence="2">
    <location>
        <begin position="353"/>
        <end position="365"/>
    </location>
</feature>
<keyword evidence="4" id="KW-1185">Reference proteome</keyword>
<comment type="caution">
    <text evidence="3">The sequence shown here is derived from an EMBL/GenBank/DDBJ whole genome shotgun (WGS) entry which is preliminary data.</text>
</comment>
<feature type="compositionally biased region" description="Polar residues" evidence="2">
    <location>
        <begin position="802"/>
        <end position="822"/>
    </location>
</feature>